<evidence type="ECO:0000313" key="2">
    <source>
        <dbReference type="Proteomes" id="UP000322699"/>
    </source>
</evidence>
<reference evidence="1 2" key="1">
    <citation type="submission" date="2019-08" db="EMBL/GenBank/DDBJ databases">
        <title>Deep-cultivation of Planctomycetes and their phenomic and genomic characterization uncovers novel biology.</title>
        <authorList>
            <person name="Wiegand S."/>
            <person name="Jogler M."/>
            <person name="Boedeker C."/>
            <person name="Pinto D."/>
            <person name="Vollmers J."/>
            <person name="Rivas-Marin E."/>
            <person name="Kohn T."/>
            <person name="Peeters S.H."/>
            <person name="Heuer A."/>
            <person name="Rast P."/>
            <person name="Oberbeckmann S."/>
            <person name="Bunk B."/>
            <person name="Jeske O."/>
            <person name="Meyerdierks A."/>
            <person name="Storesund J.E."/>
            <person name="Kallscheuer N."/>
            <person name="Luecker S."/>
            <person name="Lage O.M."/>
            <person name="Pohl T."/>
            <person name="Merkel B.J."/>
            <person name="Hornburger P."/>
            <person name="Mueller R.-W."/>
            <person name="Bruemmer F."/>
            <person name="Labrenz M."/>
            <person name="Spormann A.M."/>
            <person name="Op Den Camp H."/>
            <person name="Overmann J."/>
            <person name="Amann R."/>
            <person name="Jetten M.S.M."/>
            <person name="Mascher T."/>
            <person name="Medema M.H."/>
            <person name="Devos D.P."/>
            <person name="Kaster A.-K."/>
            <person name="Ovreas L."/>
            <person name="Rohde M."/>
            <person name="Galperin M.Y."/>
            <person name="Jogler C."/>
        </authorList>
    </citation>
    <scope>NUCLEOTIDE SEQUENCE [LARGE SCALE GENOMIC DNA]</scope>
    <source>
        <strain evidence="1 2">LF1</strain>
    </source>
</reference>
<accession>A0A5B1CMQ3</accession>
<proteinExistence type="predicted"/>
<protein>
    <submittedName>
        <fullName evidence="1">Uncharacterized protein</fullName>
    </submittedName>
</protein>
<sequence length="57" mass="6352">MSGGKIGSESRQDFRFVEMPKLLASFATLLIVEMPKLLASFATPLIVPTVLRLMKDR</sequence>
<dbReference type="EMBL" id="VRLW01000001">
    <property type="protein sequence ID" value="KAA1261069.1"/>
    <property type="molecule type" value="Genomic_DNA"/>
</dbReference>
<keyword evidence="2" id="KW-1185">Reference proteome</keyword>
<comment type="caution">
    <text evidence="1">The sequence shown here is derived from an EMBL/GenBank/DDBJ whole genome shotgun (WGS) entry which is preliminary data.</text>
</comment>
<name>A0A5B1CMQ3_9BACT</name>
<gene>
    <name evidence="1" type="ORF">LF1_36130</name>
</gene>
<evidence type="ECO:0000313" key="1">
    <source>
        <dbReference type="EMBL" id="KAA1261069.1"/>
    </source>
</evidence>
<organism evidence="1 2">
    <name type="scientific">Rubripirellula obstinata</name>
    <dbReference type="NCBI Taxonomy" id="406547"/>
    <lineage>
        <taxon>Bacteria</taxon>
        <taxon>Pseudomonadati</taxon>
        <taxon>Planctomycetota</taxon>
        <taxon>Planctomycetia</taxon>
        <taxon>Pirellulales</taxon>
        <taxon>Pirellulaceae</taxon>
        <taxon>Rubripirellula</taxon>
    </lineage>
</organism>
<dbReference type="AlphaFoldDB" id="A0A5B1CMQ3"/>
<dbReference type="Proteomes" id="UP000322699">
    <property type="component" value="Unassembled WGS sequence"/>
</dbReference>